<evidence type="ECO:0000313" key="2">
    <source>
        <dbReference type="Proteomes" id="UP000326546"/>
    </source>
</evidence>
<evidence type="ECO:0000313" key="1">
    <source>
        <dbReference type="EMBL" id="QFG69082.1"/>
    </source>
</evidence>
<sequence>MSFQPTRRTGLNRTVLLSPGAPWHGAPAGRALGAASPLDDGQWLCALERLVATLVEPTPQDRAARPDWGEDDWARWGQLEQIVLCGGVLAGGRGDLVRSRFRAPGQLGLPAVPVEVETDPASASLRGLTARPPVDAPTLVLDLGHTAVKAAVATEVGDLGPVTRFRVPWTPFDLGTWPDPATLLGLVREAAAHVRSEELAVRDPAPVEARLAVANYVVDGQLDDDPTWGTLAHLGQPAAELLSQELGLPVRLLVNDGQAAAMGRAGQRHTAVITIGTSLGVGFPPCSAPTPQQRRSLSRD</sequence>
<gene>
    <name evidence="1" type="ORF">FY030_10545</name>
</gene>
<dbReference type="AlphaFoldDB" id="A0A5J6V7U4"/>
<accession>A0A5J6V7U4</accession>
<proteinExistence type="predicted"/>
<protein>
    <submittedName>
        <fullName evidence="1">ROK family protein</fullName>
    </submittedName>
</protein>
<dbReference type="Gene3D" id="3.30.420.40">
    <property type="match status" value="1"/>
</dbReference>
<dbReference type="OrthoDB" id="4868474at2"/>
<dbReference type="InterPro" id="IPR043129">
    <property type="entry name" value="ATPase_NBD"/>
</dbReference>
<dbReference type="Proteomes" id="UP000326546">
    <property type="component" value="Chromosome"/>
</dbReference>
<keyword evidence="2" id="KW-1185">Reference proteome</keyword>
<organism evidence="1 2">
    <name type="scientific">Ornithinimicrobium pratense</name>
    <dbReference type="NCBI Taxonomy" id="2593973"/>
    <lineage>
        <taxon>Bacteria</taxon>
        <taxon>Bacillati</taxon>
        <taxon>Actinomycetota</taxon>
        <taxon>Actinomycetes</taxon>
        <taxon>Micrococcales</taxon>
        <taxon>Ornithinimicrobiaceae</taxon>
        <taxon>Ornithinimicrobium</taxon>
    </lineage>
</organism>
<dbReference type="RefSeq" id="WP_158061465.1">
    <property type="nucleotide sequence ID" value="NZ_CP044427.1"/>
</dbReference>
<name>A0A5J6V7U4_9MICO</name>
<dbReference type="SUPFAM" id="SSF53067">
    <property type="entry name" value="Actin-like ATPase domain"/>
    <property type="match status" value="1"/>
</dbReference>
<dbReference type="EMBL" id="CP044427">
    <property type="protein sequence ID" value="QFG69082.1"/>
    <property type="molecule type" value="Genomic_DNA"/>
</dbReference>
<reference evidence="1 2" key="1">
    <citation type="submission" date="2019-09" db="EMBL/GenBank/DDBJ databases">
        <title>Serinicoccus pratensis sp. nov., isolated from meadow soil.</title>
        <authorList>
            <person name="Zhang W."/>
        </authorList>
    </citation>
    <scope>NUCLEOTIDE SEQUENCE [LARGE SCALE GENOMIC DNA]</scope>
    <source>
        <strain evidence="1 2">W204</strain>
    </source>
</reference>
<dbReference type="KEGG" id="serw:FY030_10545"/>